<keyword evidence="1" id="KW-0472">Membrane</keyword>
<keyword evidence="1" id="KW-1133">Transmembrane helix</keyword>
<feature type="transmembrane region" description="Helical" evidence="1">
    <location>
        <begin position="12"/>
        <end position="37"/>
    </location>
</feature>
<reference evidence="2 3" key="1">
    <citation type="submission" date="2017-07" db="EMBL/GenBank/DDBJ databases">
        <title>Complete genome sequence of Spiroplasma corruscae EC-1 (DSM 19793).</title>
        <authorList>
            <person name="Tsai Y.-M."/>
            <person name="Lo W.-S."/>
            <person name="Kuo C.-H."/>
        </authorList>
    </citation>
    <scope>NUCLEOTIDE SEQUENCE [LARGE SCALE GENOMIC DNA]</scope>
    <source>
        <strain evidence="2 3">EC-1</strain>
    </source>
</reference>
<dbReference type="AlphaFoldDB" id="A0A222EQ33"/>
<proteinExistence type="predicted"/>
<feature type="transmembrane region" description="Helical" evidence="1">
    <location>
        <begin position="57"/>
        <end position="84"/>
    </location>
</feature>
<accession>A0A222EQ33</accession>
<dbReference type="KEGG" id="scou:SCORR_v1c06990"/>
<dbReference type="Proteomes" id="UP000203229">
    <property type="component" value="Chromosome"/>
</dbReference>
<sequence length="137" mass="15387">MVFMIPDKNCRIGCILNIVFSSLAIIFNLFLLVFNIMNLNSSIPTVKTKEVEWVYKIVIIFTIVYNVLTVLFLIPTIILTTFVLNGKLKSHLIPAIFGIIFGYAVGGIVMLCGKYNFKTEKIDDNSDETSNISLSNN</sequence>
<name>A0A222EQ33_9MOLU</name>
<gene>
    <name evidence="2" type="ORF">SCORR_v1c06990</name>
</gene>
<feature type="transmembrane region" description="Helical" evidence="1">
    <location>
        <begin position="91"/>
        <end position="111"/>
    </location>
</feature>
<keyword evidence="1" id="KW-0812">Transmembrane</keyword>
<keyword evidence="3" id="KW-1185">Reference proteome</keyword>
<dbReference type="EMBL" id="CP022535">
    <property type="protein sequence ID" value="ASP28471.1"/>
    <property type="molecule type" value="Genomic_DNA"/>
</dbReference>
<evidence type="ECO:0000256" key="1">
    <source>
        <dbReference type="SAM" id="Phobius"/>
    </source>
</evidence>
<evidence type="ECO:0000313" key="2">
    <source>
        <dbReference type="EMBL" id="ASP28471.1"/>
    </source>
</evidence>
<protein>
    <submittedName>
        <fullName evidence="2">Uncharacterized protein</fullName>
    </submittedName>
</protein>
<organism evidence="2 3">
    <name type="scientific">Spiroplasma corruscae</name>
    <dbReference type="NCBI Taxonomy" id="216934"/>
    <lineage>
        <taxon>Bacteria</taxon>
        <taxon>Bacillati</taxon>
        <taxon>Mycoplasmatota</taxon>
        <taxon>Mollicutes</taxon>
        <taxon>Entomoplasmatales</taxon>
        <taxon>Spiroplasmataceae</taxon>
        <taxon>Spiroplasma</taxon>
    </lineage>
</organism>
<evidence type="ECO:0000313" key="3">
    <source>
        <dbReference type="Proteomes" id="UP000203229"/>
    </source>
</evidence>